<dbReference type="Gene3D" id="3.40.50.2300">
    <property type="match status" value="2"/>
</dbReference>
<organism evidence="2 3">
    <name type="scientific">Heyndrickxia vini</name>
    <dbReference type="NCBI Taxonomy" id="1476025"/>
    <lineage>
        <taxon>Bacteria</taxon>
        <taxon>Bacillati</taxon>
        <taxon>Bacillota</taxon>
        <taxon>Bacilli</taxon>
        <taxon>Bacillales</taxon>
        <taxon>Bacillaceae</taxon>
        <taxon>Heyndrickxia</taxon>
    </lineage>
</organism>
<dbReference type="CDD" id="cd06325">
    <property type="entry name" value="PBP1_ABC_unchar_transporter"/>
    <property type="match status" value="1"/>
</dbReference>
<dbReference type="InterPro" id="IPR028082">
    <property type="entry name" value="Peripla_BP_I"/>
</dbReference>
<proteinExistence type="predicted"/>
<evidence type="ECO:0000313" key="2">
    <source>
        <dbReference type="EMBL" id="QQZ08387.1"/>
    </source>
</evidence>
<dbReference type="EMBL" id="CP065425">
    <property type="protein sequence ID" value="QQZ08387.1"/>
    <property type="molecule type" value="Genomic_DNA"/>
</dbReference>
<evidence type="ECO:0000256" key="1">
    <source>
        <dbReference type="SAM" id="SignalP"/>
    </source>
</evidence>
<name>A0ABX7DYK5_9BACI</name>
<gene>
    <name evidence="2" type="ORF">I5776_15095</name>
</gene>
<dbReference type="RefSeq" id="WP_202777205.1">
    <property type="nucleotide sequence ID" value="NZ_CP065425.1"/>
</dbReference>
<keyword evidence="3" id="KW-1185">Reference proteome</keyword>
<dbReference type="SUPFAM" id="SSF53822">
    <property type="entry name" value="Periplasmic binding protein-like I"/>
    <property type="match status" value="1"/>
</dbReference>
<dbReference type="Proteomes" id="UP000595691">
    <property type="component" value="Chromosome"/>
</dbReference>
<dbReference type="PROSITE" id="PS51257">
    <property type="entry name" value="PROKAR_LIPOPROTEIN"/>
    <property type="match status" value="1"/>
</dbReference>
<feature type="chain" id="PRO_5045068939" evidence="1">
    <location>
        <begin position="20"/>
        <end position="335"/>
    </location>
</feature>
<dbReference type="PANTHER" id="PTHR35271">
    <property type="entry name" value="ABC TRANSPORTER, SUBSTRATE-BINDING LIPOPROTEIN-RELATED"/>
    <property type="match status" value="1"/>
</dbReference>
<dbReference type="InterPro" id="IPR007487">
    <property type="entry name" value="ABC_transpt-TYRBP-like"/>
</dbReference>
<dbReference type="Pfam" id="PF04392">
    <property type="entry name" value="ABC_sub_bind"/>
    <property type="match status" value="1"/>
</dbReference>
<reference evidence="2 3" key="1">
    <citation type="submission" date="2020-11" db="EMBL/GenBank/DDBJ databases">
        <title>Taxonomic evaluation of the Bacillus sporothermodurans group of bacteria based on whole genome sequences.</title>
        <authorList>
            <person name="Fiedler G."/>
            <person name="Herbstmann A.-D."/>
            <person name="Doll E."/>
            <person name="Wenning M."/>
            <person name="Brinks E."/>
            <person name="Kabisch J."/>
            <person name="Breitenwieser F."/>
            <person name="Lappann M."/>
            <person name="Boehnlein C."/>
            <person name="Franz C."/>
        </authorList>
    </citation>
    <scope>NUCLEOTIDE SEQUENCE [LARGE SCALE GENOMIC DNA]</scope>
    <source>
        <strain evidence="2 3">JCM 19841</strain>
    </source>
</reference>
<dbReference type="PANTHER" id="PTHR35271:SF1">
    <property type="entry name" value="ABC TRANSPORTER, SUBSTRATE-BINDING LIPOPROTEIN"/>
    <property type="match status" value="1"/>
</dbReference>
<feature type="signal peptide" evidence="1">
    <location>
        <begin position="1"/>
        <end position="19"/>
    </location>
</feature>
<evidence type="ECO:0000313" key="3">
    <source>
        <dbReference type="Proteomes" id="UP000595691"/>
    </source>
</evidence>
<sequence>MRLSWKKSAIVLFSAILLASCGSQSEKKTTGGEASSGDSKPQEKTYKIGVTQIVEHPSLNAAFDGFKKAIEESGLKVEYDIQNAQNDNSANTSIASNLVSSNVDLIFANSTPSAQAVASATKDIPIIFTSVTDPVGAELVSSMEQPGANVTGTIDTHPDAIPNTLKFMKEQLNMKKVGMVFNSGEQNSRAQVDNVKKLAKDIGLSIVEASASTSAEVKQATESLVGKVDGLYIISDNTVVSALESVVSVANDNKLPMMAAEFDSVKRGALGAYGFEYADIGYEAGKMAVQILKGEKKPADLPVQLPQNLKLVINKKTAETIGREVKEDWKAEFSE</sequence>
<protein>
    <submittedName>
        <fullName evidence="2">ABC transporter substrate-binding protein</fullName>
    </submittedName>
</protein>
<accession>A0ABX7DYK5</accession>
<keyword evidence="1" id="KW-0732">Signal</keyword>